<proteinExistence type="inferred from homology"/>
<evidence type="ECO:0000259" key="16">
    <source>
        <dbReference type="Pfam" id="PF09811"/>
    </source>
</evidence>
<evidence type="ECO:0000256" key="4">
    <source>
        <dbReference type="ARBA" id="ARBA00010200"/>
    </source>
</evidence>
<gene>
    <name evidence="17" type="ORF">QE152_g9726</name>
</gene>
<evidence type="ECO:0000256" key="5">
    <source>
        <dbReference type="ARBA" id="ARBA00012063"/>
    </source>
</evidence>
<dbReference type="EC" id="3.4.14.4" evidence="5"/>
<evidence type="ECO:0000256" key="13">
    <source>
        <dbReference type="ARBA" id="ARBA00023049"/>
    </source>
</evidence>
<dbReference type="PANTHER" id="PTHR23422">
    <property type="entry name" value="DIPEPTIDYL PEPTIDASE III-RELATED"/>
    <property type="match status" value="1"/>
</dbReference>
<evidence type="ECO:0000256" key="3">
    <source>
        <dbReference type="ARBA" id="ARBA00004496"/>
    </source>
</evidence>
<dbReference type="GO" id="GO:0008237">
    <property type="term" value="F:metallopeptidase activity"/>
    <property type="evidence" value="ECO:0007669"/>
    <property type="project" value="UniProtKB-KW"/>
</dbReference>
<evidence type="ECO:0000256" key="2">
    <source>
        <dbReference type="ARBA" id="ARBA00001947"/>
    </source>
</evidence>
<dbReference type="GO" id="GO:0004177">
    <property type="term" value="F:aminopeptidase activity"/>
    <property type="evidence" value="ECO:0007669"/>
    <property type="project" value="UniProtKB-KW"/>
</dbReference>
<dbReference type="GO" id="GO:0008239">
    <property type="term" value="F:dipeptidyl-peptidase activity"/>
    <property type="evidence" value="ECO:0007669"/>
    <property type="project" value="UniProtKB-EC"/>
</dbReference>
<evidence type="ECO:0000256" key="9">
    <source>
        <dbReference type="ARBA" id="ARBA00022670"/>
    </source>
</evidence>
<comment type="similarity">
    <text evidence="4">Belongs to the peptidase M49 family.</text>
</comment>
<protein>
    <recommendedName>
        <fullName evidence="6">Dipeptidyl peptidase 3</fullName>
        <ecNumber evidence="5">3.4.14.4</ecNumber>
    </recommendedName>
    <alternativeName>
        <fullName evidence="14">Dipeptidyl aminopeptidase III</fullName>
    </alternativeName>
    <alternativeName>
        <fullName evidence="15">Dipeptidyl peptidase III</fullName>
    </alternativeName>
</protein>
<evidence type="ECO:0000313" key="18">
    <source>
        <dbReference type="Proteomes" id="UP001458880"/>
    </source>
</evidence>
<keyword evidence="11" id="KW-0378">Hydrolase</keyword>
<keyword evidence="7" id="KW-0031">Aminopeptidase</keyword>
<accession>A0AAW1LTR3</accession>
<dbReference type="FunFam" id="3.30.540.30:FF:000001">
    <property type="entry name" value="Dipeptidyl peptidase 3"/>
    <property type="match status" value="1"/>
</dbReference>
<dbReference type="Pfam" id="PF03571">
    <property type="entry name" value="Peptidase_M49"/>
    <property type="match status" value="2"/>
</dbReference>
<keyword evidence="8" id="KW-0963">Cytoplasm</keyword>
<dbReference type="Gene3D" id="3.30.540.30">
    <property type="match status" value="2"/>
</dbReference>
<keyword evidence="18" id="KW-1185">Reference proteome</keyword>
<dbReference type="InterPro" id="IPR039461">
    <property type="entry name" value="Peptidase_M49"/>
</dbReference>
<sequence length="436" mass="49850">MEADNLEDKKPDNFDISLSWKKIERDNTKAGFREGISDGREYNFQKSFDFGYRKGFQNGFILGRCKGILNITHFILSIYHIPKIINFKQGFGDSKFIPGIEASQFEEIVKLSQIWNELEPLWEMCKYAIYDLSPGKTCLGYPPHGSTTYFSKNFTSQDNDIVQKWMKRKQLEPYNTRCFKKQTSDVVDYEIRVASIKCDEIEREETDGVTYRLTSGDYSPLLKILVQYLEKAVPYAANETQTKMLKAYIESFTTGSLQKHKEGSRFWIQDKIPAIETYIGFIETYRDPAGIRAEFEGFVAAVNRPMSQKFATLVESAEDLLQLLPWPRGFEKDTFLRPDFTSLDVLSFSGSGIPAGINIPNYDDIRQTEGFKNVSLDPLTGECPTSYYEPGDSYDSCFGPLSSAYEECRAEAVGLYLSLESNILSIFGLWSLKFCL</sequence>
<comment type="cofactor">
    <cofactor evidence="2">
        <name>Zn(2+)</name>
        <dbReference type="ChEBI" id="CHEBI:29105"/>
    </cofactor>
</comment>
<evidence type="ECO:0000256" key="8">
    <source>
        <dbReference type="ARBA" id="ARBA00022490"/>
    </source>
</evidence>
<dbReference type="PANTHER" id="PTHR23422:SF11">
    <property type="entry name" value="DIPEPTIDYL PEPTIDASE 3"/>
    <property type="match status" value="1"/>
</dbReference>
<dbReference type="Proteomes" id="UP001458880">
    <property type="component" value="Unassembled WGS sequence"/>
</dbReference>
<keyword evidence="9" id="KW-0645">Protease</keyword>
<dbReference type="Pfam" id="PF09811">
    <property type="entry name" value="Yae1_N"/>
    <property type="match status" value="1"/>
</dbReference>
<dbReference type="FunFam" id="3.30.540.30:FF:000002">
    <property type="entry name" value="Dipeptidyl peptidase 3"/>
    <property type="match status" value="1"/>
</dbReference>
<comment type="caution">
    <text evidence="17">The sequence shown here is derived from an EMBL/GenBank/DDBJ whole genome shotgun (WGS) entry which is preliminary data.</text>
</comment>
<evidence type="ECO:0000256" key="15">
    <source>
        <dbReference type="ARBA" id="ARBA00032119"/>
    </source>
</evidence>
<organism evidence="17 18">
    <name type="scientific">Popillia japonica</name>
    <name type="common">Japanese beetle</name>
    <dbReference type="NCBI Taxonomy" id="7064"/>
    <lineage>
        <taxon>Eukaryota</taxon>
        <taxon>Metazoa</taxon>
        <taxon>Ecdysozoa</taxon>
        <taxon>Arthropoda</taxon>
        <taxon>Hexapoda</taxon>
        <taxon>Insecta</taxon>
        <taxon>Pterygota</taxon>
        <taxon>Neoptera</taxon>
        <taxon>Endopterygota</taxon>
        <taxon>Coleoptera</taxon>
        <taxon>Polyphaga</taxon>
        <taxon>Scarabaeiformia</taxon>
        <taxon>Scarabaeidae</taxon>
        <taxon>Rutelinae</taxon>
        <taxon>Popillia</taxon>
    </lineage>
</organism>
<dbReference type="GO" id="GO:0005737">
    <property type="term" value="C:cytoplasm"/>
    <property type="evidence" value="ECO:0007669"/>
    <property type="project" value="UniProtKB-SubCell"/>
</dbReference>
<name>A0AAW1LTR3_POPJA</name>
<keyword evidence="12" id="KW-0862">Zinc</keyword>
<dbReference type="GO" id="GO:0046872">
    <property type="term" value="F:metal ion binding"/>
    <property type="evidence" value="ECO:0007669"/>
    <property type="project" value="UniProtKB-KW"/>
</dbReference>
<keyword evidence="10" id="KW-0479">Metal-binding</keyword>
<evidence type="ECO:0000256" key="11">
    <source>
        <dbReference type="ARBA" id="ARBA00022801"/>
    </source>
</evidence>
<evidence type="ECO:0000256" key="10">
    <source>
        <dbReference type="ARBA" id="ARBA00022723"/>
    </source>
</evidence>
<comment type="subcellular location">
    <subcellularLocation>
        <location evidence="3">Cytoplasm</location>
    </subcellularLocation>
</comment>
<dbReference type="EMBL" id="JASPKY010000085">
    <property type="protein sequence ID" value="KAK9738565.1"/>
    <property type="molecule type" value="Genomic_DNA"/>
</dbReference>
<evidence type="ECO:0000256" key="14">
    <source>
        <dbReference type="ARBA" id="ARBA00031288"/>
    </source>
</evidence>
<evidence type="ECO:0000256" key="12">
    <source>
        <dbReference type="ARBA" id="ARBA00022833"/>
    </source>
</evidence>
<reference evidence="17 18" key="1">
    <citation type="journal article" date="2024" name="BMC Genomics">
        <title>De novo assembly and annotation of Popillia japonica's genome with initial clues to its potential as an invasive pest.</title>
        <authorList>
            <person name="Cucini C."/>
            <person name="Boschi S."/>
            <person name="Funari R."/>
            <person name="Cardaioli E."/>
            <person name="Iannotti N."/>
            <person name="Marturano G."/>
            <person name="Paoli F."/>
            <person name="Bruttini M."/>
            <person name="Carapelli A."/>
            <person name="Frati F."/>
            <person name="Nardi F."/>
        </authorList>
    </citation>
    <scope>NUCLEOTIDE SEQUENCE [LARGE SCALE GENOMIC DNA]</scope>
    <source>
        <strain evidence="17">DMR45628</strain>
    </source>
</reference>
<keyword evidence="13" id="KW-0482">Metalloprotease</keyword>
<evidence type="ECO:0000313" key="17">
    <source>
        <dbReference type="EMBL" id="KAK9738565.1"/>
    </source>
</evidence>
<dbReference type="AlphaFoldDB" id="A0AAW1LTR3"/>
<evidence type="ECO:0000256" key="6">
    <source>
        <dbReference type="ARBA" id="ARBA00014713"/>
    </source>
</evidence>
<evidence type="ECO:0000256" key="1">
    <source>
        <dbReference type="ARBA" id="ARBA00001336"/>
    </source>
</evidence>
<dbReference type="GO" id="GO:0006508">
    <property type="term" value="P:proteolysis"/>
    <property type="evidence" value="ECO:0007669"/>
    <property type="project" value="UniProtKB-KW"/>
</dbReference>
<feature type="domain" description="Essential protein Yae1 N-terminal" evidence="16">
    <location>
        <begin position="31"/>
        <end position="69"/>
    </location>
</feature>
<dbReference type="InterPro" id="IPR019191">
    <property type="entry name" value="Essential_protein_Yae1_N"/>
</dbReference>
<comment type="catalytic activity">
    <reaction evidence="1">
        <text>Release of an N-terminal dipeptide from a peptide comprising four or more residues, with broad specificity. Also acts on dipeptidyl 2-naphthylamides.</text>
        <dbReference type="EC" id="3.4.14.4"/>
    </reaction>
</comment>
<evidence type="ECO:0000256" key="7">
    <source>
        <dbReference type="ARBA" id="ARBA00022438"/>
    </source>
</evidence>